<dbReference type="VEuPathDB" id="FungiDB:DIURU_004144"/>
<comment type="caution">
    <text evidence="2">The sequence shown here is derived from an EMBL/GenBank/DDBJ whole genome shotgun (WGS) entry which is preliminary data.</text>
</comment>
<keyword evidence="3" id="KW-1185">Reference proteome</keyword>
<protein>
    <submittedName>
        <fullName evidence="2">Uncharacterized protein</fullName>
    </submittedName>
</protein>
<dbReference type="RefSeq" id="XP_034011165.1">
    <property type="nucleotide sequence ID" value="XM_034156985.1"/>
</dbReference>
<proteinExistence type="predicted"/>
<gene>
    <name evidence="2" type="ORF">DIURU_004144</name>
</gene>
<evidence type="ECO:0000313" key="2">
    <source>
        <dbReference type="EMBL" id="KAA8899887.1"/>
    </source>
</evidence>
<feature type="region of interest" description="Disordered" evidence="1">
    <location>
        <begin position="71"/>
        <end position="96"/>
    </location>
</feature>
<organism evidence="2 3">
    <name type="scientific">Diutina rugosa</name>
    <name type="common">Yeast</name>
    <name type="synonym">Candida rugosa</name>
    <dbReference type="NCBI Taxonomy" id="5481"/>
    <lineage>
        <taxon>Eukaryota</taxon>
        <taxon>Fungi</taxon>
        <taxon>Dikarya</taxon>
        <taxon>Ascomycota</taxon>
        <taxon>Saccharomycotina</taxon>
        <taxon>Pichiomycetes</taxon>
        <taxon>Debaryomycetaceae</taxon>
        <taxon>Diutina</taxon>
    </lineage>
</organism>
<evidence type="ECO:0000256" key="1">
    <source>
        <dbReference type="SAM" id="MobiDB-lite"/>
    </source>
</evidence>
<reference evidence="2 3" key="1">
    <citation type="submission" date="2019-07" db="EMBL/GenBank/DDBJ databases">
        <title>Genome assembly of two rare yeast pathogens: Diutina rugosa and Trichomonascus ciferrii.</title>
        <authorList>
            <person name="Mixao V."/>
            <person name="Saus E."/>
            <person name="Hansen A."/>
            <person name="Lass-Flor C."/>
            <person name="Gabaldon T."/>
        </authorList>
    </citation>
    <scope>NUCLEOTIDE SEQUENCE [LARGE SCALE GENOMIC DNA]</scope>
    <source>
        <strain evidence="2 3">CBS 613</strain>
    </source>
</reference>
<dbReference type="GeneID" id="54782795"/>
<dbReference type="EMBL" id="SWFT01000120">
    <property type="protein sequence ID" value="KAA8899887.1"/>
    <property type="molecule type" value="Genomic_DNA"/>
</dbReference>
<dbReference type="AlphaFoldDB" id="A0A642UN34"/>
<evidence type="ECO:0000313" key="3">
    <source>
        <dbReference type="Proteomes" id="UP000449547"/>
    </source>
</evidence>
<sequence>MERVKTRVKRLWHRQPQARSPHSVTFPQECYDPPKWYAPPQSYYPPVMVPCPPIQSERVAAREGALHSLDPRENTDADVYPQTKPLPKCPDSKTNRPRAIPSFANKRYSHHITINDVYDHADIQLELPAAVRESVGVWARQLCQELGNSCRDSTIYEVDDTKIGSPVEVVITMSCIGYPGLNPRGYFRVINTYDHRAALIAVREVVQSMPSSQLLYLDEININYMNGIISNANRMAICHVDPRQWMVGGGQTRQWRDGYTPKARSEHNSADYPGYDISYTGSTDNSSMFSNVYGDDIESVCHSSVYSEYS</sequence>
<dbReference type="Proteomes" id="UP000449547">
    <property type="component" value="Unassembled WGS sequence"/>
</dbReference>
<accession>A0A642UN34</accession>
<name>A0A642UN34_DIURU</name>